<keyword evidence="5 6" id="KW-0408">Iron</keyword>
<dbReference type="InterPro" id="IPR017972">
    <property type="entry name" value="Cyt_P450_CS"/>
</dbReference>
<dbReference type="CDD" id="cd11040">
    <property type="entry name" value="CYP7_CYP8-like"/>
    <property type="match status" value="1"/>
</dbReference>
<evidence type="ECO:0000256" key="6">
    <source>
        <dbReference type="PIRSR" id="PIRSR602403-1"/>
    </source>
</evidence>
<dbReference type="InterPro" id="IPR050529">
    <property type="entry name" value="CYP450_sterol_14alpha_dmase"/>
</dbReference>
<dbReference type="GO" id="GO:0005506">
    <property type="term" value="F:iron ion binding"/>
    <property type="evidence" value="ECO:0007669"/>
    <property type="project" value="InterPro"/>
</dbReference>
<evidence type="ECO:0000256" key="2">
    <source>
        <dbReference type="ARBA" id="ARBA00010617"/>
    </source>
</evidence>
<dbReference type="SUPFAM" id="SSF48264">
    <property type="entry name" value="Cytochrome P450"/>
    <property type="match status" value="1"/>
</dbReference>
<evidence type="ECO:0000256" key="5">
    <source>
        <dbReference type="ARBA" id="ARBA00023004"/>
    </source>
</evidence>
<keyword evidence="8" id="KW-0472">Membrane</keyword>
<evidence type="ECO:0000313" key="10">
    <source>
        <dbReference type="Proteomes" id="UP000244855"/>
    </source>
</evidence>
<dbReference type="GO" id="GO:0020037">
    <property type="term" value="F:heme binding"/>
    <property type="evidence" value="ECO:0007669"/>
    <property type="project" value="InterPro"/>
</dbReference>
<feature type="binding site" description="axial binding residue" evidence="6">
    <location>
        <position position="337"/>
    </location>
    <ligand>
        <name>heme</name>
        <dbReference type="ChEBI" id="CHEBI:30413"/>
    </ligand>
    <ligandPart>
        <name>Fe</name>
        <dbReference type="ChEBI" id="CHEBI:18248"/>
    </ligandPart>
</feature>
<keyword evidence="10" id="KW-1185">Reference proteome</keyword>
<keyword evidence="8" id="KW-1133">Transmembrane helix</keyword>
<sequence length="410" mass="47158">MYRWIHISQDGIDRMFAVSLSAAHNADLPKPQAAAFVINHYLRLQVHPGENFDDLLHRRITPSIVRTLEFENFLDHPTILARSKEGVTVSLLELCNELFVHGTTDAFLGKAIWKVNPNFLDAFKRWERTNWKYMFQMPEFMSKDMILARDEIIKSFILYFRLSPEERSDCNYFMKAAEKMVKDVGCNEEDTARIFMLYFWAIVGNIYKVAFWVLAHLVYDPTLLDSIRTEVTPAMRNGELDELYLAEQCPKLESLISEILRLTVASALVREVVAPTELGGKVLQPGNRILVSYRQLHLNRAVWGQDPLQMEPYRFEENAKLQNSISYRPFGGGNTLCPGRFVAKRSIAYAIALMVLRYNMEIDLERTKSGGIKTHKDLPPFPRLDTTKPSPGVGLPHVDDDIFLSLKKRI</sequence>
<dbReference type="Gene3D" id="1.10.630.10">
    <property type="entry name" value="Cytochrome P450"/>
    <property type="match status" value="1"/>
</dbReference>
<keyword evidence="8" id="KW-0812">Transmembrane</keyword>
<dbReference type="PANTHER" id="PTHR24304">
    <property type="entry name" value="CYTOCHROME P450 FAMILY 7"/>
    <property type="match status" value="1"/>
</dbReference>
<organism evidence="9 10">
    <name type="scientific">Periconia macrospinosa</name>
    <dbReference type="NCBI Taxonomy" id="97972"/>
    <lineage>
        <taxon>Eukaryota</taxon>
        <taxon>Fungi</taxon>
        <taxon>Dikarya</taxon>
        <taxon>Ascomycota</taxon>
        <taxon>Pezizomycotina</taxon>
        <taxon>Dothideomycetes</taxon>
        <taxon>Pleosporomycetidae</taxon>
        <taxon>Pleosporales</taxon>
        <taxon>Massarineae</taxon>
        <taxon>Periconiaceae</taxon>
        <taxon>Periconia</taxon>
    </lineage>
</organism>
<name>A0A2V1D8D3_9PLEO</name>
<dbReference type="InterPro" id="IPR036396">
    <property type="entry name" value="Cyt_P450_sf"/>
</dbReference>
<dbReference type="OrthoDB" id="1470350at2759"/>
<dbReference type="PRINTS" id="PR00465">
    <property type="entry name" value="EP450IV"/>
</dbReference>
<comment type="cofactor">
    <cofactor evidence="1 6">
        <name>heme</name>
        <dbReference type="ChEBI" id="CHEBI:30413"/>
    </cofactor>
</comment>
<keyword evidence="3 6" id="KW-0349">Heme</keyword>
<keyword evidence="7" id="KW-0560">Oxidoreductase</keyword>
<protein>
    <submittedName>
        <fullName evidence="9">Cytochrome P450</fullName>
    </submittedName>
</protein>
<keyword evidence="4 6" id="KW-0479">Metal-binding</keyword>
<dbReference type="Pfam" id="PF00067">
    <property type="entry name" value="p450"/>
    <property type="match status" value="1"/>
</dbReference>
<reference evidence="9 10" key="1">
    <citation type="journal article" date="2018" name="Sci. Rep.">
        <title>Comparative genomics provides insights into the lifestyle and reveals functional heterogeneity of dark septate endophytic fungi.</title>
        <authorList>
            <person name="Knapp D.G."/>
            <person name="Nemeth J.B."/>
            <person name="Barry K."/>
            <person name="Hainaut M."/>
            <person name="Henrissat B."/>
            <person name="Johnson J."/>
            <person name="Kuo A."/>
            <person name="Lim J.H.P."/>
            <person name="Lipzen A."/>
            <person name="Nolan M."/>
            <person name="Ohm R.A."/>
            <person name="Tamas L."/>
            <person name="Grigoriev I.V."/>
            <person name="Spatafora J.W."/>
            <person name="Nagy L.G."/>
            <person name="Kovacs G.M."/>
        </authorList>
    </citation>
    <scope>NUCLEOTIDE SEQUENCE [LARGE SCALE GENOMIC DNA]</scope>
    <source>
        <strain evidence="9 10">DSE2036</strain>
    </source>
</reference>
<gene>
    <name evidence="9" type="ORF">DM02DRAFT_646005</name>
</gene>
<dbReference type="InterPro" id="IPR002403">
    <property type="entry name" value="Cyt_P450_E_grp-IV"/>
</dbReference>
<dbReference type="Proteomes" id="UP000244855">
    <property type="component" value="Unassembled WGS sequence"/>
</dbReference>
<comment type="similarity">
    <text evidence="2 7">Belongs to the cytochrome P450 family.</text>
</comment>
<evidence type="ECO:0000256" key="4">
    <source>
        <dbReference type="ARBA" id="ARBA00022723"/>
    </source>
</evidence>
<dbReference type="InterPro" id="IPR001128">
    <property type="entry name" value="Cyt_P450"/>
</dbReference>
<evidence type="ECO:0000256" key="1">
    <source>
        <dbReference type="ARBA" id="ARBA00001971"/>
    </source>
</evidence>
<dbReference type="AlphaFoldDB" id="A0A2V1D8D3"/>
<evidence type="ECO:0000256" key="3">
    <source>
        <dbReference type="ARBA" id="ARBA00022617"/>
    </source>
</evidence>
<evidence type="ECO:0000313" key="9">
    <source>
        <dbReference type="EMBL" id="PVH94312.1"/>
    </source>
</evidence>
<dbReference type="PROSITE" id="PS00086">
    <property type="entry name" value="CYTOCHROME_P450"/>
    <property type="match status" value="1"/>
</dbReference>
<dbReference type="STRING" id="97972.A0A2V1D8D3"/>
<evidence type="ECO:0000256" key="7">
    <source>
        <dbReference type="RuleBase" id="RU000461"/>
    </source>
</evidence>
<keyword evidence="7" id="KW-0503">Monooxygenase</keyword>
<dbReference type="GO" id="GO:0016705">
    <property type="term" value="F:oxidoreductase activity, acting on paired donors, with incorporation or reduction of molecular oxygen"/>
    <property type="evidence" value="ECO:0007669"/>
    <property type="project" value="InterPro"/>
</dbReference>
<dbReference type="EMBL" id="KZ805541">
    <property type="protein sequence ID" value="PVH94312.1"/>
    <property type="molecule type" value="Genomic_DNA"/>
</dbReference>
<dbReference type="GO" id="GO:0008395">
    <property type="term" value="F:steroid hydroxylase activity"/>
    <property type="evidence" value="ECO:0007669"/>
    <property type="project" value="TreeGrafter"/>
</dbReference>
<feature type="transmembrane region" description="Helical" evidence="8">
    <location>
        <begin position="197"/>
        <end position="219"/>
    </location>
</feature>
<dbReference type="PANTHER" id="PTHR24304:SF2">
    <property type="entry name" value="24-HYDROXYCHOLESTEROL 7-ALPHA-HYDROXYLASE"/>
    <property type="match status" value="1"/>
</dbReference>
<proteinExistence type="inferred from homology"/>
<evidence type="ECO:0000256" key="8">
    <source>
        <dbReference type="SAM" id="Phobius"/>
    </source>
</evidence>
<accession>A0A2V1D8D3</accession>